<dbReference type="VEuPathDB" id="FungiDB:PC110_g11773"/>
<accession>A0A8T1UMJ2</accession>
<reference evidence="4" key="1">
    <citation type="submission" date="2021-01" db="EMBL/GenBank/DDBJ databases">
        <title>Phytophthora aleatoria, a newly-described species from Pinus radiata is distinct from Phytophthora cactorum isolates based on comparative genomics.</title>
        <authorList>
            <person name="Mcdougal R."/>
            <person name="Panda P."/>
            <person name="Williams N."/>
            <person name="Studholme D.J."/>
        </authorList>
    </citation>
    <scope>NUCLEOTIDE SEQUENCE</scope>
    <source>
        <strain evidence="4">NZFS 3830</strain>
    </source>
</reference>
<evidence type="ECO:0000313" key="5">
    <source>
        <dbReference type="Proteomes" id="UP000688947"/>
    </source>
</evidence>
<feature type="chain" id="PRO_5035734636" description="EGF-like domain-containing protein" evidence="2">
    <location>
        <begin position="23"/>
        <end position="236"/>
    </location>
</feature>
<evidence type="ECO:0000313" key="4">
    <source>
        <dbReference type="EMBL" id="KAG6963594.1"/>
    </source>
</evidence>
<proteinExistence type="predicted"/>
<comment type="caution">
    <text evidence="1">Lacks conserved residue(s) required for the propagation of feature annotation.</text>
</comment>
<feature type="disulfide bond" evidence="1">
    <location>
        <begin position="45"/>
        <end position="54"/>
    </location>
</feature>
<sequence length="236" mass="25023">MNRSRWFVVVAAVLLEWRFVYGDCPNTCSGHGTCTTKGNGYFCSCYKGFTGGDCSRRLCPSGDDPLTGASTDSLFGFQKNEKQTVLCAATYETSFMYSSQMLAYFDDMVPSLPLLVGDSSLLMHAGIGMTPKLTISKPEVGSKENEACSNRGRCDLTSGVCSCYVGYTTSDGMGSPGDRGDCGATDSTIIACPVSKIIRTEQSSSPIANDAVVSRVKQLAAARGFALGRLSFAVSA</sequence>
<keyword evidence="1" id="KW-0245">EGF-like domain</keyword>
<dbReference type="EMBL" id="JAENGZ010000264">
    <property type="protein sequence ID" value="KAG6963594.1"/>
    <property type="molecule type" value="Genomic_DNA"/>
</dbReference>
<dbReference type="Proteomes" id="UP000688947">
    <property type="component" value="Unassembled WGS sequence"/>
</dbReference>
<evidence type="ECO:0000259" key="3">
    <source>
        <dbReference type="PROSITE" id="PS50026"/>
    </source>
</evidence>
<dbReference type="PROSITE" id="PS50026">
    <property type="entry name" value="EGF_3"/>
    <property type="match status" value="1"/>
</dbReference>
<keyword evidence="1" id="KW-1015">Disulfide bond</keyword>
<protein>
    <recommendedName>
        <fullName evidence="3">EGF-like domain-containing protein</fullName>
    </recommendedName>
</protein>
<dbReference type="OrthoDB" id="442731at2759"/>
<dbReference type="PROSITE" id="PS01186">
    <property type="entry name" value="EGF_2"/>
    <property type="match status" value="1"/>
</dbReference>
<dbReference type="CDD" id="cd00054">
    <property type="entry name" value="EGF_CA"/>
    <property type="match status" value="1"/>
</dbReference>
<organism evidence="4 5">
    <name type="scientific">Phytophthora cactorum</name>
    <dbReference type="NCBI Taxonomy" id="29920"/>
    <lineage>
        <taxon>Eukaryota</taxon>
        <taxon>Sar</taxon>
        <taxon>Stramenopiles</taxon>
        <taxon>Oomycota</taxon>
        <taxon>Peronosporomycetes</taxon>
        <taxon>Peronosporales</taxon>
        <taxon>Peronosporaceae</taxon>
        <taxon>Phytophthora</taxon>
    </lineage>
</organism>
<feature type="domain" description="EGF-like" evidence="3">
    <location>
        <begin position="20"/>
        <end position="55"/>
    </location>
</feature>
<name>A0A8T1UMJ2_9STRA</name>
<dbReference type="AlphaFoldDB" id="A0A8T1UMJ2"/>
<gene>
    <name evidence="4" type="ORF">JG687_00006471</name>
</gene>
<evidence type="ECO:0000256" key="1">
    <source>
        <dbReference type="PROSITE-ProRule" id="PRU00076"/>
    </source>
</evidence>
<feature type="signal peptide" evidence="2">
    <location>
        <begin position="1"/>
        <end position="22"/>
    </location>
</feature>
<feature type="disulfide bond" evidence="1">
    <location>
        <begin position="24"/>
        <end position="34"/>
    </location>
</feature>
<evidence type="ECO:0000256" key="2">
    <source>
        <dbReference type="SAM" id="SignalP"/>
    </source>
</evidence>
<keyword evidence="2" id="KW-0732">Signal</keyword>
<dbReference type="PROSITE" id="PS00022">
    <property type="entry name" value="EGF_1"/>
    <property type="match status" value="1"/>
</dbReference>
<comment type="caution">
    <text evidence="4">The sequence shown here is derived from an EMBL/GenBank/DDBJ whole genome shotgun (WGS) entry which is preliminary data.</text>
</comment>
<dbReference type="InterPro" id="IPR000742">
    <property type="entry name" value="EGF"/>
</dbReference>